<reference evidence="2" key="1">
    <citation type="journal article" date="2019" name="Int. J. Syst. Evol. Microbiol.">
        <title>The Global Catalogue of Microorganisms (GCM) 10K type strain sequencing project: providing services to taxonomists for standard genome sequencing and annotation.</title>
        <authorList>
            <consortium name="The Broad Institute Genomics Platform"/>
            <consortium name="The Broad Institute Genome Sequencing Center for Infectious Disease"/>
            <person name="Wu L."/>
            <person name="Ma J."/>
        </authorList>
    </citation>
    <scope>NUCLEOTIDE SEQUENCE [LARGE SCALE GENOMIC DNA]</scope>
    <source>
        <strain evidence="2">PJ61</strain>
    </source>
</reference>
<accession>A0ABV8WLY9</accession>
<dbReference type="Pfam" id="PF03663">
    <property type="entry name" value="Glyco_hydro_76"/>
    <property type="match status" value="1"/>
</dbReference>
<organism evidence="1 2">
    <name type="scientific">Arthrobacter sedimenti</name>
    <dbReference type="NCBI Taxonomy" id="2694931"/>
    <lineage>
        <taxon>Bacteria</taxon>
        <taxon>Bacillati</taxon>
        <taxon>Actinomycetota</taxon>
        <taxon>Actinomycetes</taxon>
        <taxon>Micrococcales</taxon>
        <taxon>Micrococcaceae</taxon>
        <taxon>Arthrobacter</taxon>
    </lineage>
</organism>
<dbReference type="EMBL" id="JBHSDQ010000007">
    <property type="protein sequence ID" value="MFC4397658.1"/>
    <property type="molecule type" value="Genomic_DNA"/>
</dbReference>
<dbReference type="PANTHER" id="PTHR47791">
    <property type="entry name" value="MEIOTICALLY UP-REGULATED GENE 191 PROTEIN"/>
    <property type="match status" value="1"/>
</dbReference>
<evidence type="ECO:0000313" key="1">
    <source>
        <dbReference type="EMBL" id="MFC4397658.1"/>
    </source>
</evidence>
<comment type="caution">
    <text evidence="1">The sequence shown here is derived from an EMBL/GenBank/DDBJ whole genome shotgun (WGS) entry which is preliminary data.</text>
</comment>
<dbReference type="RefSeq" id="WP_376978894.1">
    <property type="nucleotide sequence ID" value="NZ_JBHSDQ010000007.1"/>
</dbReference>
<name>A0ABV8WLY9_9MICC</name>
<dbReference type="InterPro" id="IPR053169">
    <property type="entry name" value="MUG_Protein"/>
</dbReference>
<keyword evidence="1" id="KW-0378">Hydrolase</keyword>
<dbReference type="PANTHER" id="PTHR47791:SF3">
    <property type="entry name" value="MEIOTICALLY UP-REGULATED GENE 191 PROTEIN"/>
    <property type="match status" value="1"/>
</dbReference>
<gene>
    <name evidence="1" type="ORF">ACFO0G_16285</name>
</gene>
<dbReference type="GO" id="GO:0016787">
    <property type="term" value="F:hydrolase activity"/>
    <property type="evidence" value="ECO:0007669"/>
    <property type="project" value="UniProtKB-KW"/>
</dbReference>
<dbReference type="Proteomes" id="UP001595778">
    <property type="component" value="Unassembled WGS sequence"/>
</dbReference>
<protein>
    <submittedName>
        <fullName evidence="1">Glycoside hydrolase family 76 protein</fullName>
    </submittedName>
</protein>
<dbReference type="Gene3D" id="1.50.10.20">
    <property type="match status" value="1"/>
</dbReference>
<dbReference type="InterPro" id="IPR005198">
    <property type="entry name" value="Glyco_hydro_76"/>
</dbReference>
<keyword evidence="2" id="KW-1185">Reference proteome</keyword>
<dbReference type="InterPro" id="IPR008928">
    <property type="entry name" value="6-hairpin_glycosidase_sf"/>
</dbReference>
<proteinExistence type="predicted"/>
<evidence type="ECO:0000313" key="2">
    <source>
        <dbReference type="Proteomes" id="UP001595778"/>
    </source>
</evidence>
<sequence>MTSSSTSMTAWPDRANHAARSVTALFGHRLLFLPRTHLGAVLWQGRHPGLRAQQEQQDQAAHPGSRWLALLRRARPAAALALPWHYWWQAHYVDCLVDAGRRELGSGATPAARFDGPDRPSAGHLASRLVTGIRLRNALTFVNSYYDDMAWLALATLRLDRLAGETRRPGRRRNAKVRASLALQFDAACTDDLGGGTFWSKKRDFKNTPATAPVALFYARTGQHAKAQALLDWLDATLFDAGQGLYLDGVRLTPAGEVVERAVYTYNQGPVLGALLELGGEANLARAAVLVDAVQRLLTVAAGGAEGASAGGSVLRCEGTGDGGLFTGILCRYLALAAADTRLPQATRATAARLVTDTAEAFWSGRRPVGPNEAGGRLRGRSIFSIHAAQPAAATYPPGAAVELATQLQAWMTLEAAAAVTAAGLP</sequence>
<dbReference type="SUPFAM" id="SSF48208">
    <property type="entry name" value="Six-hairpin glycosidases"/>
    <property type="match status" value="1"/>
</dbReference>